<gene>
    <name evidence="1" type="ORF">DFH07DRAFT_766431</name>
</gene>
<evidence type="ECO:0000313" key="1">
    <source>
        <dbReference type="EMBL" id="KAJ7777692.1"/>
    </source>
</evidence>
<sequence length="285" mass="31484">MSLRYLPLHQLVETLGGAPAYEADPEGYKTKLKTGLGEHFHPDDVLHVSMLKLIDYTYKPVLSPKGRGPPPKDRVAPLLMWLRTHERMGGSATFAAHAQANPQGHLPTGNAASKTSHVNSISANDARVAEALFHSFSGGGMTTFGCYANFDNGLDWKYFLNGWGFYHDYGSQPVVDCTLYYVDDQLFMNQYCNIYVEALFNGSPSIVTSNNNYERGYVQSGLTRRTFSSSPPEWDVGAGGTGFRKCEVFCGQTGLRDKRKCQCDLLVADADMERTAKGSAKKKLQ</sequence>
<dbReference type="AlphaFoldDB" id="A0AAD7K456"/>
<organism evidence="1 2">
    <name type="scientific">Mycena maculata</name>
    <dbReference type="NCBI Taxonomy" id="230809"/>
    <lineage>
        <taxon>Eukaryota</taxon>
        <taxon>Fungi</taxon>
        <taxon>Dikarya</taxon>
        <taxon>Basidiomycota</taxon>
        <taxon>Agaricomycotina</taxon>
        <taxon>Agaricomycetes</taxon>
        <taxon>Agaricomycetidae</taxon>
        <taxon>Agaricales</taxon>
        <taxon>Marasmiineae</taxon>
        <taxon>Mycenaceae</taxon>
        <taxon>Mycena</taxon>
    </lineage>
</organism>
<name>A0AAD7K456_9AGAR</name>
<dbReference type="Proteomes" id="UP001215280">
    <property type="component" value="Unassembled WGS sequence"/>
</dbReference>
<keyword evidence="2" id="KW-1185">Reference proteome</keyword>
<dbReference type="EMBL" id="JARJLG010000010">
    <property type="protein sequence ID" value="KAJ7777692.1"/>
    <property type="molecule type" value="Genomic_DNA"/>
</dbReference>
<evidence type="ECO:0000313" key="2">
    <source>
        <dbReference type="Proteomes" id="UP001215280"/>
    </source>
</evidence>
<reference evidence="1" key="1">
    <citation type="submission" date="2023-03" db="EMBL/GenBank/DDBJ databases">
        <title>Massive genome expansion in bonnet fungi (Mycena s.s.) driven by repeated elements and novel gene families across ecological guilds.</title>
        <authorList>
            <consortium name="Lawrence Berkeley National Laboratory"/>
            <person name="Harder C.B."/>
            <person name="Miyauchi S."/>
            <person name="Viragh M."/>
            <person name="Kuo A."/>
            <person name="Thoen E."/>
            <person name="Andreopoulos B."/>
            <person name="Lu D."/>
            <person name="Skrede I."/>
            <person name="Drula E."/>
            <person name="Henrissat B."/>
            <person name="Morin E."/>
            <person name="Kohler A."/>
            <person name="Barry K."/>
            <person name="LaButti K."/>
            <person name="Morin E."/>
            <person name="Salamov A."/>
            <person name="Lipzen A."/>
            <person name="Mereny Z."/>
            <person name="Hegedus B."/>
            <person name="Baldrian P."/>
            <person name="Stursova M."/>
            <person name="Weitz H."/>
            <person name="Taylor A."/>
            <person name="Grigoriev I.V."/>
            <person name="Nagy L.G."/>
            <person name="Martin F."/>
            <person name="Kauserud H."/>
        </authorList>
    </citation>
    <scope>NUCLEOTIDE SEQUENCE</scope>
    <source>
        <strain evidence="1">CBHHK188m</strain>
    </source>
</reference>
<protein>
    <submittedName>
        <fullName evidence="1">Uncharacterized protein</fullName>
    </submittedName>
</protein>
<accession>A0AAD7K456</accession>
<proteinExistence type="predicted"/>
<comment type="caution">
    <text evidence="1">The sequence shown here is derived from an EMBL/GenBank/DDBJ whole genome shotgun (WGS) entry which is preliminary data.</text>
</comment>